<feature type="repeat" description="ANK" evidence="3">
    <location>
        <begin position="373"/>
        <end position="405"/>
    </location>
</feature>
<keyword evidence="4" id="KW-0732">Signal</keyword>
<dbReference type="Gene3D" id="1.25.40.20">
    <property type="entry name" value="Ankyrin repeat-containing domain"/>
    <property type="match status" value="1"/>
</dbReference>
<dbReference type="Proteomes" id="UP001224775">
    <property type="component" value="Unassembled WGS sequence"/>
</dbReference>
<dbReference type="PANTHER" id="PTHR24134:SF9">
    <property type="entry name" value="ANKYRIN REPEAT AND SOCS BOX PROTEIN 8"/>
    <property type="match status" value="1"/>
</dbReference>
<dbReference type="SMART" id="SM00248">
    <property type="entry name" value="ANK"/>
    <property type="match status" value="2"/>
</dbReference>
<gene>
    <name evidence="5" type="ORF">QTG54_006271</name>
</gene>
<name>A0AAD8YA82_9STRA</name>
<sequence length="442" mass="49830">MKLSYLLLAIATESSVSTTPSVDRVLNAFGQESYGVDVSFPVHYLDVWDKEDNPLGDRQSFYDEFMDGCREHYGGKIGSTACDITEEDRAAMSLRQPSSMQNYTDTGFKKVQAPKQVFDMLSDYWKKNYERKEHENWPKGNTYVNHWNSPTYMVNVESGTLRGGGQNMKRKIWDGVKPILEEWTGMELEPSSMYGIRMYTDGAVLSPHADRTPLISSCIINVAQDVDEDWPLEVYGRDGLAYNVTMQPGDMVLYESHSLIHGRPFSLKGRYFVNIFIHFQPTGKLLRERDTPILTDADDEDLPIYILRGNPEEDHWLQQQQHPSKQHIRVRESPAAAATPLEQIAQAAATGDLNTIAQFAATEKHLLHQTDKNGWMPIHEAARGGHMDVVKLLVDHGVDINSRTRSGKGSTPMKLAVDSHGLEHELVEYFSSLGALNIGPEL</sequence>
<keyword evidence="1" id="KW-0677">Repeat</keyword>
<accession>A0AAD8YA82</accession>
<dbReference type="PANTHER" id="PTHR24134">
    <property type="entry name" value="ANKYRIN REPEAT-CONTAINING PROTEIN DDB_G0279043"/>
    <property type="match status" value="1"/>
</dbReference>
<evidence type="ECO:0000256" key="3">
    <source>
        <dbReference type="PROSITE-ProRule" id="PRU00023"/>
    </source>
</evidence>
<dbReference type="InterPro" id="IPR002110">
    <property type="entry name" value="Ankyrin_rpt"/>
</dbReference>
<dbReference type="InterPro" id="IPR036770">
    <property type="entry name" value="Ankyrin_rpt-contain_sf"/>
</dbReference>
<dbReference type="SUPFAM" id="SSF48403">
    <property type="entry name" value="Ankyrin repeat"/>
    <property type="match status" value="1"/>
</dbReference>
<proteinExistence type="predicted"/>
<evidence type="ECO:0000313" key="6">
    <source>
        <dbReference type="Proteomes" id="UP001224775"/>
    </source>
</evidence>
<feature type="signal peptide" evidence="4">
    <location>
        <begin position="1"/>
        <end position="18"/>
    </location>
</feature>
<keyword evidence="6" id="KW-1185">Reference proteome</keyword>
<evidence type="ECO:0000313" key="5">
    <source>
        <dbReference type="EMBL" id="KAK1742674.1"/>
    </source>
</evidence>
<protein>
    <submittedName>
        <fullName evidence="5">Uncharacterized protein</fullName>
    </submittedName>
</protein>
<dbReference type="Pfam" id="PF12796">
    <property type="entry name" value="Ank_2"/>
    <property type="match status" value="1"/>
</dbReference>
<keyword evidence="2 3" id="KW-0040">ANK repeat</keyword>
<dbReference type="AlphaFoldDB" id="A0AAD8YA82"/>
<feature type="chain" id="PRO_5041952402" evidence="4">
    <location>
        <begin position="19"/>
        <end position="442"/>
    </location>
</feature>
<evidence type="ECO:0000256" key="2">
    <source>
        <dbReference type="ARBA" id="ARBA00023043"/>
    </source>
</evidence>
<comment type="caution">
    <text evidence="5">The sequence shown here is derived from an EMBL/GenBank/DDBJ whole genome shotgun (WGS) entry which is preliminary data.</text>
</comment>
<dbReference type="PROSITE" id="PS50088">
    <property type="entry name" value="ANK_REPEAT"/>
    <property type="match status" value="1"/>
</dbReference>
<evidence type="ECO:0000256" key="1">
    <source>
        <dbReference type="ARBA" id="ARBA00022737"/>
    </source>
</evidence>
<evidence type="ECO:0000256" key="4">
    <source>
        <dbReference type="SAM" id="SignalP"/>
    </source>
</evidence>
<dbReference type="EMBL" id="JATAAI010000010">
    <property type="protein sequence ID" value="KAK1742674.1"/>
    <property type="molecule type" value="Genomic_DNA"/>
</dbReference>
<reference evidence="5" key="1">
    <citation type="submission" date="2023-06" db="EMBL/GenBank/DDBJ databases">
        <title>Survivors Of The Sea: Transcriptome response of Skeletonema marinoi to long-term dormancy.</title>
        <authorList>
            <person name="Pinder M.I.M."/>
            <person name="Kourtchenko O."/>
            <person name="Robertson E.K."/>
            <person name="Larsson T."/>
            <person name="Maumus F."/>
            <person name="Osuna-Cruz C.M."/>
            <person name="Vancaester E."/>
            <person name="Stenow R."/>
            <person name="Vandepoele K."/>
            <person name="Ploug H."/>
            <person name="Bruchert V."/>
            <person name="Godhe A."/>
            <person name="Topel M."/>
        </authorList>
    </citation>
    <scope>NUCLEOTIDE SEQUENCE</scope>
    <source>
        <strain evidence="5">R05AC</strain>
    </source>
</reference>
<dbReference type="PROSITE" id="PS50297">
    <property type="entry name" value="ANK_REP_REGION"/>
    <property type="match status" value="1"/>
</dbReference>
<organism evidence="5 6">
    <name type="scientific">Skeletonema marinoi</name>
    <dbReference type="NCBI Taxonomy" id="267567"/>
    <lineage>
        <taxon>Eukaryota</taxon>
        <taxon>Sar</taxon>
        <taxon>Stramenopiles</taxon>
        <taxon>Ochrophyta</taxon>
        <taxon>Bacillariophyta</taxon>
        <taxon>Coscinodiscophyceae</taxon>
        <taxon>Thalassiosirophycidae</taxon>
        <taxon>Thalassiosirales</taxon>
        <taxon>Skeletonemataceae</taxon>
        <taxon>Skeletonema</taxon>
        <taxon>Skeletonema marinoi-dohrnii complex</taxon>
    </lineage>
</organism>